<dbReference type="Gene3D" id="3.40.50.720">
    <property type="entry name" value="NAD(P)-binding Rossmann-like Domain"/>
    <property type="match status" value="2"/>
</dbReference>
<dbReference type="RefSeq" id="WP_148581819.1">
    <property type="nucleotide sequence ID" value="NZ_SDKK01000073.1"/>
</dbReference>
<dbReference type="PROSITE" id="PS51201">
    <property type="entry name" value="RCK_N"/>
    <property type="match status" value="1"/>
</dbReference>
<dbReference type="EMBL" id="SDKK01000073">
    <property type="protein sequence ID" value="TYC48843.1"/>
    <property type="molecule type" value="Genomic_DNA"/>
</dbReference>
<accession>A0A6C2C5N8</accession>
<dbReference type="PANTHER" id="PTHR43833">
    <property type="entry name" value="POTASSIUM CHANNEL PROTEIN 2-RELATED-RELATED"/>
    <property type="match status" value="1"/>
</dbReference>
<evidence type="ECO:0000313" key="5">
    <source>
        <dbReference type="Proteomes" id="UP000389128"/>
    </source>
</evidence>
<feature type="domain" description="RCK N-terminal" evidence="3">
    <location>
        <begin position="130"/>
        <end position="252"/>
    </location>
</feature>
<evidence type="ECO:0000259" key="3">
    <source>
        <dbReference type="PROSITE" id="PS51201"/>
    </source>
</evidence>
<evidence type="ECO:0000256" key="2">
    <source>
        <dbReference type="SAM" id="Phobius"/>
    </source>
</evidence>
<feature type="transmembrane region" description="Helical" evidence="2">
    <location>
        <begin position="52"/>
        <end position="71"/>
    </location>
</feature>
<keyword evidence="2" id="KW-1133">Transmembrane helix</keyword>
<reference evidence="4 5" key="1">
    <citation type="submission" date="2019-01" db="EMBL/GenBank/DDBJ databases">
        <title>Zoogloea oleivorans genome sequencing and assembly.</title>
        <authorList>
            <person name="Tancsics A."/>
            <person name="Farkas M."/>
            <person name="Kriszt B."/>
            <person name="Maroti G."/>
            <person name="Horvath B."/>
        </authorList>
    </citation>
    <scope>NUCLEOTIDE SEQUENCE [LARGE SCALE GENOMIC DNA]</scope>
    <source>
        <strain evidence="4 5">Buc</strain>
    </source>
</reference>
<comment type="subcellular location">
    <subcellularLocation>
        <location evidence="1">Cell membrane</location>
        <topology evidence="1">Multi-pass membrane protein</topology>
    </subcellularLocation>
</comment>
<gene>
    <name evidence="4" type="ORF">ETQ85_25650</name>
</gene>
<feature type="transmembrane region" description="Helical" evidence="2">
    <location>
        <begin position="21"/>
        <end position="40"/>
    </location>
</feature>
<keyword evidence="4" id="KW-0813">Transport</keyword>
<evidence type="ECO:0000313" key="4">
    <source>
        <dbReference type="EMBL" id="TYC48843.1"/>
    </source>
</evidence>
<dbReference type="Pfam" id="PF02254">
    <property type="entry name" value="TrkA_N"/>
    <property type="match status" value="2"/>
</dbReference>
<keyword evidence="4" id="KW-0406">Ion transport</keyword>
<dbReference type="SUPFAM" id="SSF51735">
    <property type="entry name" value="NAD(P)-binding Rossmann-fold domains"/>
    <property type="match status" value="2"/>
</dbReference>
<dbReference type="Proteomes" id="UP000389128">
    <property type="component" value="Unassembled WGS sequence"/>
</dbReference>
<protein>
    <submittedName>
        <fullName evidence="4">Potassium channel protein</fullName>
    </submittedName>
</protein>
<sequence length="579" mass="63709">MDAGSTPTSTIFLVLRRLRPPLIVLIVIFAVSVLGLTLVPGPLDANGAIQRLSFFHATYFFSYTATTIGFGEIPYAFSEQQRLWVTLCIYLSVIGWAYTLGTVFAMLQDKNFLNAVAVQRFSRQVRRLREHFFLVCGYGETGRLICKALDELGYRAVVIELDEAKVGDLELQSYSADMPALCADAGKPDTLIFAGLTSRYCRGVIALTNDDNTNLAVAIAARLLAPALPALCRAEHTDTVANMASFGTRHIINPFEKFGEYMALALHSPAAYNLLLWLTGLPGTTITRHREPPRGKWVLCGYGSFGKVMTEALENADLPVSIIDRAPPADPTHTWVKGDGTGTEALRAAGIADAVGIVAATGNDVNNLSIVVTARELNPRLFTVLRQNQVANRALFDAFESDFAMVPSEIVAHECLAILTTPLLAPFLDTVRHADGTWAKTLLDELTGRFGWDVPAVWSVAINLAQAPSVYRMLMRHEQKLRLADLLRAPETDRPELPCRALLLLREGDPPRLLPEDEQEVRLGDQILFVGSERARKDLALTLFNGHTLKFVLTGQDSPSGLVWEWLAARRQAREAARI</sequence>
<keyword evidence="5" id="KW-1185">Reference proteome</keyword>
<dbReference type="OrthoDB" id="9781411at2"/>
<dbReference type="SUPFAM" id="SSF81324">
    <property type="entry name" value="Voltage-gated potassium channels"/>
    <property type="match status" value="1"/>
</dbReference>
<dbReference type="GO" id="GO:0034220">
    <property type="term" value="P:monoatomic ion transmembrane transport"/>
    <property type="evidence" value="ECO:0007669"/>
    <property type="project" value="UniProtKB-KW"/>
</dbReference>
<dbReference type="InterPro" id="IPR036291">
    <property type="entry name" value="NAD(P)-bd_dom_sf"/>
</dbReference>
<feature type="transmembrane region" description="Helical" evidence="2">
    <location>
        <begin position="83"/>
        <end position="107"/>
    </location>
</feature>
<organism evidence="4 5">
    <name type="scientific">Zoogloea oleivorans</name>
    <dbReference type="NCBI Taxonomy" id="1552750"/>
    <lineage>
        <taxon>Bacteria</taxon>
        <taxon>Pseudomonadati</taxon>
        <taxon>Pseudomonadota</taxon>
        <taxon>Betaproteobacteria</taxon>
        <taxon>Rhodocyclales</taxon>
        <taxon>Zoogloeaceae</taxon>
        <taxon>Zoogloea</taxon>
    </lineage>
</organism>
<keyword evidence="4" id="KW-0407">Ion channel</keyword>
<dbReference type="InterPro" id="IPR013099">
    <property type="entry name" value="K_chnl_dom"/>
</dbReference>
<dbReference type="AlphaFoldDB" id="A0A6C2C5N8"/>
<name>A0A6C2C5N8_9RHOO</name>
<dbReference type="Gene3D" id="1.10.287.70">
    <property type="match status" value="1"/>
</dbReference>
<dbReference type="InterPro" id="IPR050721">
    <property type="entry name" value="Trk_Ktr_HKT_K-transport"/>
</dbReference>
<evidence type="ECO:0000256" key="1">
    <source>
        <dbReference type="ARBA" id="ARBA00004651"/>
    </source>
</evidence>
<dbReference type="InterPro" id="IPR003148">
    <property type="entry name" value="RCK_N"/>
</dbReference>
<dbReference type="Pfam" id="PF07885">
    <property type="entry name" value="Ion_trans_2"/>
    <property type="match status" value="1"/>
</dbReference>
<comment type="caution">
    <text evidence="4">The sequence shown here is derived from an EMBL/GenBank/DDBJ whole genome shotgun (WGS) entry which is preliminary data.</text>
</comment>
<dbReference type="GO" id="GO:0006813">
    <property type="term" value="P:potassium ion transport"/>
    <property type="evidence" value="ECO:0007669"/>
    <property type="project" value="InterPro"/>
</dbReference>
<keyword evidence="2" id="KW-0472">Membrane</keyword>
<keyword evidence="2" id="KW-0812">Transmembrane</keyword>
<dbReference type="GO" id="GO:0005886">
    <property type="term" value="C:plasma membrane"/>
    <property type="evidence" value="ECO:0007669"/>
    <property type="project" value="UniProtKB-SubCell"/>
</dbReference>
<proteinExistence type="predicted"/>